<reference evidence="6" key="1">
    <citation type="journal article" date="2021" name="PeerJ">
        <title>Extensive microbial diversity within the chicken gut microbiome revealed by metagenomics and culture.</title>
        <authorList>
            <person name="Gilroy R."/>
            <person name="Ravi A."/>
            <person name="Getino M."/>
            <person name="Pursley I."/>
            <person name="Horton D.L."/>
            <person name="Alikhan N.F."/>
            <person name="Baker D."/>
            <person name="Gharbi K."/>
            <person name="Hall N."/>
            <person name="Watson M."/>
            <person name="Adriaenssens E.M."/>
            <person name="Foster-Nyarko E."/>
            <person name="Jarju S."/>
            <person name="Secka A."/>
            <person name="Antonio M."/>
            <person name="Oren A."/>
            <person name="Chaudhuri R.R."/>
            <person name="La Ragione R."/>
            <person name="Hildebrand F."/>
            <person name="Pallen M.J."/>
        </authorList>
    </citation>
    <scope>NUCLEOTIDE SEQUENCE</scope>
    <source>
        <strain evidence="6">CHK192-9172</strain>
    </source>
</reference>
<gene>
    <name evidence="6" type="ORF">IAA08_09065</name>
</gene>
<protein>
    <submittedName>
        <fullName evidence="6">LysR family transcriptional regulator</fullName>
    </submittedName>
</protein>
<keyword evidence="4" id="KW-0804">Transcription</keyword>
<comment type="caution">
    <text evidence="6">The sequence shown here is derived from an EMBL/GenBank/DDBJ whole genome shotgun (WGS) entry which is preliminary data.</text>
</comment>
<dbReference type="AlphaFoldDB" id="A0A9D2D444"/>
<dbReference type="SUPFAM" id="SSF53850">
    <property type="entry name" value="Periplasmic binding protein-like II"/>
    <property type="match status" value="1"/>
</dbReference>
<proteinExistence type="inferred from homology"/>
<dbReference type="Gene3D" id="1.10.10.10">
    <property type="entry name" value="Winged helix-like DNA-binding domain superfamily/Winged helix DNA-binding domain"/>
    <property type="match status" value="1"/>
</dbReference>
<dbReference type="EMBL" id="DXCH01000250">
    <property type="protein sequence ID" value="HIZ08070.1"/>
    <property type="molecule type" value="Genomic_DNA"/>
</dbReference>
<sequence>MNLNLEYYKIFYYIGKYKNITLAAEKLSLSQPAVSQSIRNLERELGVSLFVRTPKGVKLTAEGEVLYPYVIRGYEALQKGEQKLMERINMESGEISIGASDMTLQFYLLDYLERFHEKYPDIKVHVTNAPTPETLRYLQEGRIDFGVITAPVPEKNHIKLKKVRDVQDVFVAGEKYKAYRDRIVTFEELKDLPLICLEGETSTGAYVTEFLKKHGTVLSPEFELATSDMLVQFARRGLGMASVVRDFAQKELEEGKLFEIRLEEEIPGRAMCVVTDDRASISVAARCLLELLEPWEKECI</sequence>
<dbReference type="PROSITE" id="PS50931">
    <property type="entry name" value="HTH_LYSR"/>
    <property type="match status" value="1"/>
</dbReference>
<dbReference type="InterPro" id="IPR000847">
    <property type="entry name" value="LysR_HTH_N"/>
</dbReference>
<evidence type="ECO:0000256" key="1">
    <source>
        <dbReference type="ARBA" id="ARBA00009437"/>
    </source>
</evidence>
<feature type="domain" description="HTH lysR-type" evidence="5">
    <location>
        <begin position="1"/>
        <end position="60"/>
    </location>
</feature>
<accession>A0A9D2D444</accession>
<evidence type="ECO:0000259" key="5">
    <source>
        <dbReference type="PROSITE" id="PS50931"/>
    </source>
</evidence>
<dbReference type="Gene3D" id="3.40.190.290">
    <property type="match status" value="1"/>
</dbReference>
<evidence type="ECO:0000256" key="4">
    <source>
        <dbReference type="ARBA" id="ARBA00023163"/>
    </source>
</evidence>
<evidence type="ECO:0000256" key="2">
    <source>
        <dbReference type="ARBA" id="ARBA00023015"/>
    </source>
</evidence>
<dbReference type="InterPro" id="IPR005119">
    <property type="entry name" value="LysR_subst-bd"/>
</dbReference>
<dbReference type="InterPro" id="IPR036388">
    <property type="entry name" value="WH-like_DNA-bd_sf"/>
</dbReference>
<reference evidence="6" key="2">
    <citation type="submission" date="2021-04" db="EMBL/GenBank/DDBJ databases">
        <authorList>
            <person name="Gilroy R."/>
        </authorList>
    </citation>
    <scope>NUCLEOTIDE SEQUENCE</scope>
    <source>
        <strain evidence="6">CHK192-9172</strain>
    </source>
</reference>
<evidence type="ECO:0000256" key="3">
    <source>
        <dbReference type="ARBA" id="ARBA00023125"/>
    </source>
</evidence>
<dbReference type="Pfam" id="PF00126">
    <property type="entry name" value="HTH_1"/>
    <property type="match status" value="1"/>
</dbReference>
<dbReference type="Proteomes" id="UP000824024">
    <property type="component" value="Unassembled WGS sequence"/>
</dbReference>
<comment type="similarity">
    <text evidence="1">Belongs to the LysR transcriptional regulatory family.</text>
</comment>
<keyword evidence="3" id="KW-0238">DNA-binding</keyword>
<dbReference type="CDD" id="cd05466">
    <property type="entry name" value="PBP2_LTTR_substrate"/>
    <property type="match status" value="1"/>
</dbReference>
<evidence type="ECO:0000313" key="7">
    <source>
        <dbReference type="Proteomes" id="UP000824024"/>
    </source>
</evidence>
<dbReference type="PANTHER" id="PTHR30126:SF64">
    <property type="entry name" value="HTH-TYPE TRANSCRIPTIONAL REGULATOR CITR"/>
    <property type="match status" value="1"/>
</dbReference>
<name>A0A9D2D444_9FIRM</name>
<dbReference type="PANTHER" id="PTHR30126">
    <property type="entry name" value="HTH-TYPE TRANSCRIPTIONAL REGULATOR"/>
    <property type="match status" value="1"/>
</dbReference>
<dbReference type="GO" id="GO:0003700">
    <property type="term" value="F:DNA-binding transcription factor activity"/>
    <property type="evidence" value="ECO:0007669"/>
    <property type="project" value="InterPro"/>
</dbReference>
<dbReference type="Pfam" id="PF03466">
    <property type="entry name" value="LysR_substrate"/>
    <property type="match status" value="1"/>
</dbReference>
<organism evidence="6 7">
    <name type="scientific">Candidatus Eubacterium avistercoris</name>
    <dbReference type="NCBI Taxonomy" id="2838567"/>
    <lineage>
        <taxon>Bacteria</taxon>
        <taxon>Bacillati</taxon>
        <taxon>Bacillota</taxon>
        <taxon>Clostridia</taxon>
        <taxon>Eubacteriales</taxon>
        <taxon>Eubacteriaceae</taxon>
        <taxon>Eubacterium</taxon>
    </lineage>
</organism>
<dbReference type="PRINTS" id="PR00039">
    <property type="entry name" value="HTHLYSR"/>
</dbReference>
<dbReference type="SUPFAM" id="SSF46785">
    <property type="entry name" value="Winged helix' DNA-binding domain"/>
    <property type="match status" value="1"/>
</dbReference>
<keyword evidence="2" id="KW-0805">Transcription regulation</keyword>
<dbReference type="GO" id="GO:0000976">
    <property type="term" value="F:transcription cis-regulatory region binding"/>
    <property type="evidence" value="ECO:0007669"/>
    <property type="project" value="TreeGrafter"/>
</dbReference>
<evidence type="ECO:0000313" key="6">
    <source>
        <dbReference type="EMBL" id="HIZ08070.1"/>
    </source>
</evidence>
<dbReference type="InterPro" id="IPR036390">
    <property type="entry name" value="WH_DNA-bd_sf"/>
</dbReference>